<dbReference type="PROSITE" id="PS51186">
    <property type="entry name" value="GNAT"/>
    <property type="match status" value="1"/>
</dbReference>
<sequence>MLRKRIPRQDDGIIYGLVEKLLLPFARQTVPDLRIGRTDIIKRLKSCDTYVDTAAGRLPVGFIALRVDRDKRLSVDMLAVNPKFQGRGIGTHLMRQAERTAGERGCREVVLWVDDANTQAQTFYVRKGYDTVHYDARLRCYMMMKRLG</sequence>
<name>A0A081NXF0_9BACL</name>
<proteinExistence type="predicted"/>
<dbReference type="CDD" id="cd04301">
    <property type="entry name" value="NAT_SF"/>
    <property type="match status" value="1"/>
</dbReference>
<evidence type="ECO:0000313" key="5">
    <source>
        <dbReference type="Proteomes" id="UP000028123"/>
    </source>
</evidence>
<evidence type="ECO:0000313" key="4">
    <source>
        <dbReference type="EMBL" id="KEQ23123.1"/>
    </source>
</evidence>
<keyword evidence="2" id="KW-0012">Acyltransferase</keyword>
<dbReference type="PANTHER" id="PTHR42919">
    <property type="entry name" value="N-ALPHA-ACETYLTRANSFERASE"/>
    <property type="match status" value="1"/>
</dbReference>
<dbReference type="PANTHER" id="PTHR42919:SF8">
    <property type="entry name" value="N-ALPHA-ACETYLTRANSFERASE 50"/>
    <property type="match status" value="1"/>
</dbReference>
<dbReference type="eggNOG" id="COG0456">
    <property type="taxonomic scope" value="Bacteria"/>
</dbReference>
<dbReference type="EMBL" id="JNVM01000025">
    <property type="protein sequence ID" value="KEQ23123.1"/>
    <property type="molecule type" value="Genomic_DNA"/>
</dbReference>
<dbReference type="InterPro" id="IPR000182">
    <property type="entry name" value="GNAT_dom"/>
</dbReference>
<keyword evidence="1 4" id="KW-0808">Transferase</keyword>
<feature type="domain" description="N-acetyltransferase" evidence="3">
    <location>
        <begin position="1"/>
        <end position="148"/>
    </location>
</feature>
<evidence type="ECO:0000256" key="1">
    <source>
        <dbReference type="ARBA" id="ARBA00022679"/>
    </source>
</evidence>
<dbReference type="Proteomes" id="UP000028123">
    <property type="component" value="Unassembled WGS sequence"/>
</dbReference>
<dbReference type="Pfam" id="PF00583">
    <property type="entry name" value="Acetyltransf_1"/>
    <property type="match status" value="1"/>
</dbReference>
<reference evidence="4 5" key="1">
    <citation type="submission" date="2014-06" db="EMBL/GenBank/DDBJ databases">
        <title>Draft genome sequence of Paenibacillus sp. MSt1.</title>
        <authorList>
            <person name="Aw Y.K."/>
            <person name="Ong K.S."/>
            <person name="Gan H.M."/>
            <person name="Lee S.M."/>
        </authorList>
    </citation>
    <scope>NUCLEOTIDE SEQUENCE [LARGE SCALE GENOMIC DNA]</scope>
    <source>
        <strain evidence="4 5">MSt1</strain>
    </source>
</reference>
<accession>A0A081NXF0</accession>
<dbReference type="RefSeq" id="WP_036689665.1">
    <property type="nucleotide sequence ID" value="NZ_JNVM01000025.1"/>
</dbReference>
<dbReference type="AlphaFoldDB" id="A0A081NXF0"/>
<comment type="caution">
    <text evidence="4">The sequence shown here is derived from an EMBL/GenBank/DDBJ whole genome shotgun (WGS) entry which is preliminary data.</text>
</comment>
<evidence type="ECO:0000256" key="2">
    <source>
        <dbReference type="ARBA" id="ARBA00023315"/>
    </source>
</evidence>
<dbReference type="InterPro" id="IPR016181">
    <property type="entry name" value="Acyl_CoA_acyltransferase"/>
</dbReference>
<dbReference type="Gene3D" id="3.40.630.30">
    <property type="match status" value="1"/>
</dbReference>
<dbReference type="InterPro" id="IPR051556">
    <property type="entry name" value="N-term/lysine_N-AcTrnsfr"/>
</dbReference>
<evidence type="ECO:0000259" key="3">
    <source>
        <dbReference type="PROSITE" id="PS51186"/>
    </source>
</evidence>
<dbReference type="SUPFAM" id="SSF55729">
    <property type="entry name" value="Acyl-CoA N-acyltransferases (Nat)"/>
    <property type="match status" value="1"/>
</dbReference>
<dbReference type="OrthoDB" id="2638380at2"/>
<dbReference type="GO" id="GO:0016747">
    <property type="term" value="F:acyltransferase activity, transferring groups other than amino-acyl groups"/>
    <property type="evidence" value="ECO:0007669"/>
    <property type="project" value="InterPro"/>
</dbReference>
<keyword evidence="5" id="KW-1185">Reference proteome</keyword>
<gene>
    <name evidence="4" type="ORF">ET33_18285</name>
</gene>
<organism evidence="4 5">
    <name type="scientific">Paenibacillus tyrfis</name>
    <dbReference type="NCBI Taxonomy" id="1501230"/>
    <lineage>
        <taxon>Bacteria</taxon>
        <taxon>Bacillati</taxon>
        <taxon>Bacillota</taxon>
        <taxon>Bacilli</taxon>
        <taxon>Bacillales</taxon>
        <taxon>Paenibacillaceae</taxon>
        <taxon>Paenibacillus</taxon>
    </lineage>
</organism>
<protein>
    <submittedName>
        <fullName evidence="4">GCN5 family acetyltransferase</fullName>
    </submittedName>
</protein>